<protein>
    <submittedName>
        <fullName evidence="2">Peptidase M28</fullName>
    </submittedName>
</protein>
<sequence length="1120" mass="122637">MAASTFKMIRKSLSTVIFLCGLQGAGLIIAQEILLTEIEPELIHHSLKVILDPVNQQISVEDTITLPQSMQGTAVTFSLNSNLTITNNSGNLQALTTNSTSLANTLATTASANGDLSADISNYRLTLPSRNNGQVLLIYSGTVFDNTQQRGAEHAQSFSETSGIISQQGVYLTKGSAWIADFGNDLLSFDLAVDFAESASTWTAVSQGDREESNNWRSDQPMEEVYLIAANFTVYSQQAGDVEVLAYLRQADSNLATKYMDATERYLALYEPLLGDYPYSKFALIENFWETGYGMPSFTLLGEQVIRFPFILESSYPHEILHNWWGNGVYPDYDSGNWSEGLTAYLADHLFREMEGAGSEYRKEMLARYKNYAADGADFPLSEFTSRNSAASQAVGYGKTLMLWHMLRVQLGDELFIQGLRSFYQDYKFKRASFSDIARHYSELTGVDLTAFFEQWVNRTGAPELSISVEEVTGNRARIMFAQIHSGDPYILKVPVALYYAGESEPQIFDIDLTQKLEGVMADDYENLQAILVDPYFDVFRMLDREETPPTISELFGAGKITFVLPQTDLQHWMQMAESFAEGVDAQIVSADEIDSIPQDRSVWVLGRDNPYAALVIAAAELYGVIDSADALVIAGNDVVFENRSTVLVSRHPDNPELAIGWIHVDDMIAMPGMIEKLPHYGKYSYLSFLGEEPVNDVKGVWSNPESPMQWIKPDNAASIDFNVLPTIEPMATLPSKYMPEQLLRHAIRLSDASMQGRGLGSEGLDQAALYIASQFRTAGLQTLGGTYIQQWTQSITGLGTTELANVVGLIPGSNRELSAKPLVIGAHFDHLGIDVETGRPYPGADDNASGVSILIEVAAKLSRGFTPQRPILFVAFSGEESGLLGSQYLVDNPPGVFQTSDILAMINLDAVGRLDGRSLQIFATDSAYEWPFMAQGIGFTIGVDSSFPEATIASSDHVSFLNAGVPAIHLFSGVHGDYHKTSDTQDKLDAKGMSDIALWLEEAVMYLAELDSPLRSNLEGAEVIVRSATQGEREASLGTVPDFAYGGAGIRISAVSPNSAAAEAGLQTGDVLLSYNGQQITDLQSYSDLLRQSAPGDTVRIQILRAGEELSIDAVLKAR</sequence>
<dbReference type="Gene3D" id="1.10.390.10">
    <property type="entry name" value="Neutral Protease Domain 2"/>
    <property type="match status" value="1"/>
</dbReference>
<dbReference type="GO" id="GO:0008235">
    <property type="term" value="F:metalloexopeptidase activity"/>
    <property type="evidence" value="ECO:0007669"/>
    <property type="project" value="InterPro"/>
</dbReference>
<feature type="domain" description="PDZ" evidence="1">
    <location>
        <begin position="1023"/>
        <end position="1108"/>
    </location>
</feature>
<name>A0A2A5B2Z5_9GAMM</name>
<dbReference type="InterPro" id="IPR036034">
    <property type="entry name" value="PDZ_sf"/>
</dbReference>
<dbReference type="EMBL" id="NVVJ01000015">
    <property type="protein sequence ID" value="PCJ25711.1"/>
    <property type="molecule type" value="Genomic_DNA"/>
</dbReference>
<dbReference type="InterPro" id="IPR014782">
    <property type="entry name" value="Peptidase_M1_dom"/>
</dbReference>
<dbReference type="Pfam" id="PF17820">
    <property type="entry name" value="PDZ_6"/>
    <property type="match status" value="1"/>
</dbReference>
<dbReference type="CDD" id="cd06779">
    <property type="entry name" value="cpPDZ_Deg_HtrA-like"/>
    <property type="match status" value="1"/>
</dbReference>
<dbReference type="Pfam" id="PF04389">
    <property type="entry name" value="Peptidase_M28"/>
    <property type="match status" value="1"/>
</dbReference>
<evidence type="ECO:0000313" key="3">
    <source>
        <dbReference type="Proteomes" id="UP000218327"/>
    </source>
</evidence>
<dbReference type="PANTHER" id="PTHR12147">
    <property type="entry name" value="METALLOPEPTIDASE M28 FAMILY MEMBER"/>
    <property type="match status" value="1"/>
</dbReference>
<dbReference type="GO" id="GO:0008270">
    <property type="term" value="F:zinc ion binding"/>
    <property type="evidence" value="ECO:0007669"/>
    <property type="project" value="InterPro"/>
</dbReference>
<dbReference type="InterPro" id="IPR001478">
    <property type="entry name" value="PDZ"/>
</dbReference>
<dbReference type="GO" id="GO:0006508">
    <property type="term" value="P:proteolysis"/>
    <property type="evidence" value="ECO:0007669"/>
    <property type="project" value="InterPro"/>
</dbReference>
<evidence type="ECO:0000259" key="1">
    <source>
        <dbReference type="PROSITE" id="PS50106"/>
    </source>
</evidence>
<organism evidence="2 3">
    <name type="scientific">SAR86 cluster bacterium</name>
    <dbReference type="NCBI Taxonomy" id="2030880"/>
    <lineage>
        <taxon>Bacteria</taxon>
        <taxon>Pseudomonadati</taxon>
        <taxon>Pseudomonadota</taxon>
        <taxon>Gammaproteobacteria</taxon>
        <taxon>SAR86 cluster</taxon>
    </lineage>
</organism>
<dbReference type="SUPFAM" id="SSF55486">
    <property type="entry name" value="Metalloproteases ('zincins'), catalytic domain"/>
    <property type="match status" value="1"/>
</dbReference>
<dbReference type="Gene3D" id="2.30.42.10">
    <property type="match status" value="1"/>
</dbReference>
<reference evidence="3" key="1">
    <citation type="submission" date="2017-08" db="EMBL/GenBank/DDBJ databases">
        <title>A dynamic microbial community with high functional redundancy inhabits the cold, oxic subseafloor aquifer.</title>
        <authorList>
            <person name="Tully B.J."/>
            <person name="Wheat C.G."/>
            <person name="Glazer B.T."/>
            <person name="Huber J.A."/>
        </authorList>
    </citation>
    <scope>NUCLEOTIDE SEQUENCE [LARGE SCALE GENOMIC DNA]</scope>
</reference>
<dbReference type="PROSITE" id="PS50106">
    <property type="entry name" value="PDZ"/>
    <property type="match status" value="1"/>
</dbReference>
<evidence type="ECO:0000313" key="2">
    <source>
        <dbReference type="EMBL" id="PCJ25711.1"/>
    </source>
</evidence>
<proteinExistence type="predicted"/>
<gene>
    <name evidence="2" type="ORF">COA96_06710</name>
</gene>
<dbReference type="SUPFAM" id="SSF50156">
    <property type="entry name" value="PDZ domain-like"/>
    <property type="match status" value="1"/>
</dbReference>
<dbReference type="InterPro" id="IPR007484">
    <property type="entry name" value="Peptidase_M28"/>
</dbReference>
<accession>A0A2A5B2Z5</accession>
<dbReference type="InterPro" id="IPR041489">
    <property type="entry name" value="PDZ_6"/>
</dbReference>
<comment type="caution">
    <text evidence="2">The sequence shown here is derived from an EMBL/GenBank/DDBJ whole genome shotgun (WGS) entry which is preliminary data.</text>
</comment>
<dbReference type="Gene3D" id="3.40.630.10">
    <property type="entry name" value="Zn peptidases"/>
    <property type="match status" value="1"/>
</dbReference>
<dbReference type="Proteomes" id="UP000218327">
    <property type="component" value="Unassembled WGS sequence"/>
</dbReference>
<dbReference type="PANTHER" id="PTHR12147:SF26">
    <property type="entry name" value="PEPTIDASE M28 DOMAIN-CONTAINING PROTEIN"/>
    <property type="match status" value="1"/>
</dbReference>
<dbReference type="InterPro" id="IPR027268">
    <property type="entry name" value="Peptidase_M4/M1_CTD_sf"/>
</dbReference>
<dbReference type="Pfam" id="PF01433">
    <property type="entry name" value="Peptidase_M1"/>
    <property type="match status" value="1"/>
</dbReference>
<dbReference type="InterPro" id="IPR045175">
    <property type="entry name" value="M28_fam"/>
</dbReference>
<dbReference type="SUPFAM" id="SSF53187">
    <property type="entry name" value="Zn-dependent exopeptidases"/>
    <property type="match status" value="1"/>
</dbReference>
<dbReference type="SMART" id="SM00228">
    <property type="entry name" value="PDZ"/>
    <property type="match status" value="1"/>
</dbReference>
<dbReference type="AlphaFoldDB" id="A0A2A5B2Z5"/>